<evidence type="ECO:0000313" key="3">
    <source>
        <dbReference type="EMBL" id="CEM33696.1"/>
    </source>
</evidence>
<evidence type="ECO:0000256" key="2">
    <source>
        <dbReference type="SAM" id="SignalP"/>
    </source>
</evidence>
<feature type="compositionally biased region" description="Basic residues" evidence="1">
    <location>
        <begin position="64"/>
        <end position="85"/>
    </location>
</feature>
<dbReference type="AlphaFoldDB" id="A0A0G4GSN3"/>
<protein>
    <submittedName>
        <fullName evidence="3">Uncharacterized protein</fullName>
    </submittedName>
</protein>
<accession>A0A0G4GSN3</accession>
<dbReference type="InParanoid" id="A0A0G4GSN3"/>
<sequence length="155" mass="17449">MKPLLCLVGALLVAGAADDVKHPSSLRKLQESTEGDDDPEVRALQPGHHDHHHPPPSIKPGQHDRHHHPPSIKPKPGHHDHHHPPPRINFHSHEDDCDCWCGGGLPGKDTHGSQRTYNCPCECRHHWRMGCDCKCGHHHHEGPYTLYHPCDCTCY</sequence>
<name>A0A0G4GSN3_VITBC</name>
<reference evidence="3 4" key="1">
    <citation type="submission" date="2014-11" db="EMBL/GenBank/DDBJ databases">
        <authorList>
            <person name="Zhu J."/>
            <person name="Qi W."/>
            <person name="Song R."/>
        </authorList>
    </citation>
    <scope>NUCLEOTIDE SEQUENCE [LARGE SCALE GENOMIC DNA]</scope>
</reference>
<organism evidence="3 4">
    <name type="scientific">Vitrella brassicaformis (strain CCMP3155)</name>
    <dbReference type="NCBI Taxonomy" id="1169540"/>
    <lineage>
        <taxon>Eukaryota</taxon>
        <taxon>Sar</taxon>
        <taxon>Alveolata</taxon>
        <taxon>Colpodellida</taxon>
        <taxon>Vitrellaceae</taxon>
        <taxon>Vitrella</taxon>
    </lineage>
</organism>
<evidence type="ECO:0000256" key="1">
    <source>
        <dbReference type="SAM" id="MobiDB-lite"/>
    </source>
</evidence>
<feature type="signal peptide" evidence="2">
    <location>
        <begin position="1"/>
        <end position="17"/>
    </location>
</feature>
<gene>
    <name evidence="3" type="ORF">Vbra_18610</name>
</gene>
<keyword evidence="2" id="KW-0732">Signal</keyword>
<evidence type="ECO:0000313" key="4">
    <source>
        <dbReference type="Proteomes" id="UP000041254"/>
    </source>
</evidence>
<feature type="region of interest" description="Disordered" evidence="1">
    <location>
        <begin position="21"/>
        <end position="87"/>
    </location>
</feature>
<proteinExistence type="predicted"/>
<dbReference type="VEuPathDB" id="CryptoDB:Vbra_18610"/>
<keyword evidence="4" id="KW-1185">Reference proteome</keyword>
<feature type="chain" id="PRO_5005190940" evidence="2">
    <location>
        <begin position="18"/>
        <end position="155"/>
    </location>
</feature>
<dbReference type="EMBL" id="CDMY01000791">
    <property type="protein sequence ID" value="CEM33696.1"/>
    <property type="molecule type" value="Genomic_DNA"/>
</dbReference>
<dbReference type="Proteomes" id="UP000041254">
    <property type="component" value="Unassembled WGS sequence"/>
</dbReference>